<dbReference type="PANTHER" id="PTHR48100:SF1">
    <property type="entry name" value="HISTIDINE PHOSPHATASE FAMILY PROTEIN-RELATED"/>
    <property type="match status" value="1"/>
</dbReference>
<dbReference type="PANTHER" id="PTHR48100">
    <property type="entry name" value="BROAD-SPECIFICITY PHOSPHATASE YOR283W-RELATED"/>
    <property type="match status" value="1"/>
</dbReference>
<dbReference type="Pfam" id="PF00300">
    <property type="entry name" value="His_Phos_1"/>
    <property type="match status" value="1"/>
</dbReference>
<dbReference type="InterPro" id="IPR013078">
    <property type="entry name" value="His_Pase_superF_clade-1"/>
</dbReference>
<dbReference type="EMBL" id="CP017603">
    <property type="protein sequence ID" value="AOY77245.1"/>
    <property type="molecule type" value="Genomic_DNA"/>
</dbReference>
<dbReference type="KEGG" id="cfm:BJL90_16140"/>
<feature type="binding site" evidence="4">
    <location>
        <begin position="9"/>
        <end position="16"/>
    </location>
    <ligand>
        <name>substrate</name>
    </ligand>
</feature>
<dbReference type="SUPFAM" id="SSF53254">
    <property type="entry name" value="Phosphoglycerate mutase-like"/>
    <property type="match status" value="1"/>
</dbReference>
<dbReference type="Gene3D" id="3.40.50.1240">
    <property type="entry name" value="Phosphoglycerate mutase-like"/>
    <property type="match status" value="1"/>
</dbReference>
<dbReference type="Proteomes" id="UP000177894">
    <property type="component" value="Chromosome"/>
</dbReference>
<feature type="active site" description="Tele-phosphohistidine intermediate" evidence="3">
    <location>
        <position position="10"/>
    </location>
</feature>
<dbReference type="PIRSF" id="PIRSF000709">
    <property type="entry name" value="6PFK_2-Ptase"/>
    <property type="match status" value="1"/>
</dbReference>
<dbReference type="SMART" id="SM00855">
    <property type="entry name" value="PGAM"/>
    <property type="match status" value="1"/>
</dbReference>
<dbReference type="InterPro" id="IPR029033">
    <property type="entry name" value="His_PPase_superfam"/>
</dbReference>
<accession>A0AAC9WGC2</accession>
<feature type="active site" description="Proton donor/acceptor" evidence="3">
    <location>
        <position position="83"/>
    </location>
</feature>
<keyword evidence="2" id="KW-0413">Isomerase</keyword>
<evidence type="ECO:0000313" key="7">
    <source>
        <dbReference type="Proteomes" id="UP000177894"/>
    </source>
</evidence>
<dbReference type="EMBL" id="CP020559">
    <property type="protein sequence ID" value="ARE87778.1"/>
    <property type="molecule type" value="Genomic_DNA"/>
</dbReference>
<dbReference type="GO" id="GO:0016791">
    <property type="term" value="F:phosphatase activity"/>
    <property type="evidence" value="ECO:0007669"/>
    <property type="project" value="TreeGrafter"/>
</dbReference>
<dbReference type="AlphaFoldDB" id="A0AAC9WGC2"/>
<evidence type="ECO:0000256" key="2">
    <source>
        <dbReference type="ARBA" id="ARBA00023235"/>
    </source>
</evidence>
<evidence type="ECO:0000313" key="6">
    <source>
        <dbReference type="EMBL" id="ARE87778.1"/>
    </source>
</evidence>
<keyword evidence="7" id="KW-1185">Reference proteome</keyword>
<dbReference type="EC" id="3.1.3.3" evidence="6"/>
<dbReference type="PROSITE" id="PS00175">
    <property type="entry name" value="PG_MUTASE"/>
    <property type="match status" value="1"/>
</dbReference>
<dbReference type="InterPro" id="IPR001345">
    <property type="entry name" value="PG/BPGM_mutase_AS"/>
</dbReference>
<proteinExistence type="predicted"/>
<dbReference type="InterPro" id="IPR050275">
    <property type="entry name" value="PGM_Phosphatase"/>
</dbReference>
<evidence type="ECO:0000313" key="5">
    <source>
        <dbReference type="EMBL" id="AOY77245.1"/>
    </source>
</evidence>
<protein>
    <submittedName>
        <fullName evidence="5">Phosphoglycerate mutase</fullName>
    </submittedName>
    <submittedName>
        <fullName evidence="6">Phosphoserine phosphatase 1</fullName>
        <ecNumber evidence="6">3.1.3.3</ecNumber>
    </submittedName>
</protein>
<dbReference type="Proteomes" id="UP000192478">
    <property type="component" value="Chromosome"/>
</dbReference>
<name>A0AAC9WGC2_9CLOT</name>
<reference evidence="5 7" key="1">
    <citation type="submission" date="2016-10" db="EMBL/GenBank/DDBJ databases">
        <title>Complete Genome Sequence of Acetogen Clostridium formicoaceticum ATCC 27076.</title>
        <authorList>
            <person name="Bao T."/>
            <person name="Cheng C."/>
            <person name="Zhao J."/>
            <person name="Yang S.-T."/>
            <person name="Wang J."/>
            <person name="Wang M."/>
        </authorList>
    </citation>
    <scope>NUCLEOTIDE SEQUENCE [LARGE SCALE GENOMIC DNA]</scope>
    <source>
        <strain evidence="5 7">ATCC 27076</strain>
    </source>
</reference>
<gene>
    <name evidence="6" type="primary">pspA_2</name>
    <name evidence="5" type="ORF">BJL90_16140</name>
    <name evidence="6" type="ORF">CLFO_21780</name>
</gene>
<evidence type="ECO:0000256" key="1">
    <source>
        <dbReference type="ARBA" id="ARBA00023152"/>
    </source>
</evidence>
<dbReference type="GO" id="GO:0005737">
    <property type="term" value="C:cytoplasm"/>
    <property type="evidence" value="ECO:0007669"/>
    <property type="project" value="TreeGrafter"/>
</dbReference>
<evidence type="ECO:0000256" key="3">
    <source>
        <dbReference type="PIRSR" id="PIRSR613078-1"/>
    </source>
</evidence>
<keyword evidence="1" id="KW-0324">Glycolysis</keyword>
<evidence type="ECO:0000256" key="4">
    <source>
        <dbReference type="PIRSR" id="PIRSR613078-2"/>
    </source>
</evidence>
<sequence>MMKKLYVVRHGETHWNLQGRTQGVQDSELTELGFTQAHLLANRLLKENIEIIYTSYLARAKSTAMAIKNKLQVPCYYEESLNEMNFGRWEGLTHKEISQCYPKELKQWRDAPHEAFIPEGENLWFAQKRIVAFTENLLKSTEKNKILIISHSTIIKLLLLHILDMDLSNYYRLKQDNCSINIIGYKNYGPVLLKYNDTCHINIEGHGDKNENRKN</sequence>
<keyword evidence="6" id="KW-0378">Hydrolase</keyword>
<reference evidence="6 8" key="2">
    <citation type="submission" date="2017-03" db="EMBL/GenBank/DDBJ databases">
        <title>Complete sequence of Clostridium formicaceticum DSM 92.</title>
        <authorList>
            <person name="Poehlein A."/>
            <person name="Karl M."/>
            <person name="Bengelsdorf F.R."/>
            <person name="Duerre P."/>
            <person name="Daniel R."/>
        </authorList>
    </citation>
    <scope>NUCLEOTIDE SEQUENCE [LARGE SCALE GENOMIC DNA]</scope>
    <source>
        <strain evidence="6 8">DSM 92</strain>
    </source>
</reference>
<feature type="binding site" evidence="4">
    <location>
        <position position="59"/>
    </location>
    <ligand>
        <name>substrate</name>
    </ligand>
</feature>
<evidence type="ECO:0000313" key="8">
    <source>
        <dbReference type="Proteomes" id="UP000192478"/>
    </source>
</evidence>
<organism evidence="6 8">
    <name type="scientific">Clostridium formicaceticum</name>
    <dbReference type="NCBI Taxonomy" id="1497"/>
    <lineage>
        <taxon>Bacteria</taxon>
        <taxon>Bacillati</taxon>
        <taxon>Bacillota</taxon>
        <taxon>Clostridia</taxon>
        <taxon>Eubacteriales</taxon>
        <taxon>Clostridiaceae</taxon>
        <taxon>Clostridium</taxon>
    </lineage>
</organism>
<dbReference type="CDD" id="cd07067">
    <property type="entry name" value="HP_PGM_like"/>
    <property type="match status" value="1"/>
</dbReference>